<dbReference type="KEGG" id="zmk:HG535_0E01960"/>
<feature type="region of interest" description="Disordered" evidence="3">
    <location>
        <begin position="144"/>
        <end position="195"/>
    </location>
</feature>
<proteinExistence type="inferred from homology"/>
<dbReference type="PANTHER" id="PTHR21250">
    <property type="entry name" value="PRE-RRNA-PROCESSING PROTEIN TSR2 HOMOLOG"/>
    <property type="match status" value="1"/>
</dbReference>
<dbReference type="RefSeq" id="XP_037144839.1">
    <property type="nucleotide sequence ID" value="XM_037288944.1"/>
</dbReference>
<dbReference type="InterPro" id="IPR019398">
    <property type="entry name" value="Pre-rRNA_process_TSR2"/>
</dbReference>
<dbReference type="Proteomes" id="UP000509704">
    <property type="component" value="Chromosome 5"/>
</dbReference>
<evidence type="ECO:0008006" key="6">
    <source>
        <dbReference type="Google" id="ProtNLM"/>
    </source>
</evidence>
<protein>
    <recommendedName>
        <fullName evidence="6">Pre-rRNA-processing protein TSR2</fullName>
    </recommendedName>
</protein>
<reference evidence="4 5" key="1">
    <citation type="submission" date="2020-07" db="EMBL/GenBank/DDBJ databases">
        <title>The yeast mating-type switching endonuclease HO is a domesticated member of an unorthodox homing genetic element family.</title>
        <authorList>
            <person name="Coughlan A.Y."/>
            <person name="Lombardi L."/>
            <person name="Braun-Galleani S."/>
            <person name="Martos A.R."/>
            <person name="Galeote V."/>
            <person name="Bigey F."/>
            <person name="Dequin S."/>
            <person name="Byrne K.P."/>
            <person name="Wolfe K.H."/>
        </authorList>
    </citation>
    <scope>NUCLEOTIDE SEQUENCE [LARGE SCALE GENOMIC DNA]</scope>
    <source>
        <strain evidence="4 5">NRRL Y-6702</strain>
    </source>
</reference>
<dbReference type="AlphaFoldDB" id="A0A7H9B5R9"/>
<dbReference type="OrthoDB" id="263560at2759"/>
<keyword evidence="5" id="KW-1185">Reference proteome</keyword>
<dbReference type="EMBL" id="CP058608">
    <property type="protein sequence ID" value="QLG73112.1"/>
    <property type="molecule type" value="Genomic_DNA"/>
</dbReference>
<dbReference type="GeneID" id="59236854"/>
<dbReference type="Pfam" id="PF10273">
    <property type="entry name" value="WGG"/>
    <property type="match status" value="1"/>
</dbReference>
<evidence type="ECO:0000256" key="3">
    <source>
        <dbReference type="SAM" id="MobiDB-lite"/>
    </source>
</evidence>
<evidence type="ECO:0000256" key="2">
    <source>
        <dbReference type="ARBA" id="ARBA00022552"/>
    </source>
</evidence>
<sequence>MSTKNSDSFVEAPAGLSNLLFADEKQQARFELGVSMMIYKWDALETAVQNSWGGPDSADKRDWITAIVVDMFKNEKVVDSPLIEETLLYAMLDEFDTNVEDGSALPIAVRIIEIYIECQQQNYSTVSELYEKWLEKEKNRADTAPKLVKVEEDPLNPDMSSSDGEDDEENDQNTNSVVEEDVDMDSAIPEPIVDEDGFELVQKIGKGRRY</sequence>
<evidence type="ECO:0000313" key="4">
    <source>
        <dbReference type="EMBL" id="QLG73112.1"/>
    </source>
</evidence>
<name>A0A7H9B5R9_ZYGMR</name>
<evidence type="ECO:0000313" key="5">
    <source>
        <dbReference type="Proteomes" id="UP000509704"/>
    </source>
</evidence>
<accession>A0A7H9B5R9</accession>
<evidence type="ECO:0000256" key="1">
    <source>
        <dbReference type="ARBA" id="ARBA00006524"/>
    </source>
</evidence>
<organism evidence="4 5">
    <name type="scientific">Zygotorulaspora mrakii</name>
    <name type="common">Zygosaccharomyces mrakii</name>
    <dbReference type="NCBI Taxonomy" id="42260"/>
    <lineage>
        <taxon>Eukaryota</taxon>
        <taxon>Fungi</taxon>
        <taxon>Dikarya</taxon>
        <taxon>Ascomycota</taxon>
        <taxon>Saccharomycotina</taxon>
        <taxon>Saccharomycetes</taxon>
        <taxon>Saccharomycetales</taxon>
        <taxon>Saccharomycetaceae</taxon>
        <taxon>Zygotorulaspora</taxon>
    </lineage>
</organism>
<comment type="similarity">
    <text evidence="1">Belongs to the TSR2 family.</text>
</comment>
<dbReference type="GO" id="GO:0006364">
    <property type="term" value="P:rRNA processing"/>
    <property type="evidence" value="ECO:0007669"/>
    <property type="project" value="UniProtKB-KW"/>
</dbReference>
<gene>
    <name evidence="4" type="ORF">HG535_0E01960</name>
</gene>
<keyword evidence="2" id="KW-0698">rRNA processing</keyword>